<dbReference type="Proteomes" id="UP001153148">
    <property type="component" value="Unassembled WGS sequence"/>
</dbReference>
<evidence type="ECO:0000313" key="2">
    <source>
        <dbReference type="Proteomes" id="UP001153148"/>
    </source>
</evidence>
<feature type="non-terminal residue" evidence="1">
    <location>
        <position position="109"/>
    </location>
</feature>
<organism evidence="1 2">
    <name type="scientific">Timema podura</name>
    <name type="common">Walking stick</name>
    <dbReference type="NCBI Taxonomy" id="61482"/>
    <lineage>
        <taxon>Eukaryota</taxon>
        <taxon>Metazoa</taxon>
        <taxon>Ecdysozoa</taxon>
        <taxon>Arthropoda</taxon>
        <taxon>Hexapoda</taxon>
        <taxon>Insecta</taxon>
        <taxon>Pterygota</taxon>
        <taxon>Neoptera</taxon>
        <taxon>Polyneoptera</taxon>
        <taxon>Phasmatodea</taxon>
        <taxon>Timematodea</taxon>
        <taxon>Timematoidea</taxon>
        <taxon>Timematidae</taxon>
        <taxon>Timema</taxon>
    </lineage>
</organism>
<reference evidence="1" key="1">
    <citation type="submission" date="2021-03" db="EMBL/GenBank/DDBJ databases">
        <authorList>
            <person name="Tran Van P."/>
        </authorList>
    </citation>
    <scope>NUCLEOTIDE SEQUENCE</scope>
</reference>
<evidence type="ECO:0000313" key="1">
    <source>
        <dbReference type="EMBL" id="CAG2066796.1"/>
    </source>
</evidence>
<proteinExistence type="predicted"/>
<protein>
    <submittedName>
        <fullName evidence="1">Uncharacterized protein</fullName>
    </submittedName>
</protein>
<accession>A0ABN7PG86</accession>
<comment type="caution">
    <text evidence="1">The sequence shown here is derived from an EMBL/GenBank/DDBJ whole genome shotgun (WGS) entry which is preliminary data.</text>
</comment>
<sequence length="109" mass="11991">MVRSRPASLPSMVSELTNFLKENPPNTVQSSLSEAMVKAMEDMTNSVQHKYKNKPWATTHQSQSLFQFVSSIARSNLEVELVQRGGSLCTCPGVGLDLPPSLIPKRSCI</sequence>
<dbReference type="EMBL" id="CAJPIN010059098">
    <property type="protein sequence ID" value="CAG2066796.1"/>
    <property type="molecule type" value="Genomic_DNA"/>
</dbReference>
<gene>
    <name evidence="1" type="ORF">TPAB3V08_LOCUS13739</name>
</gene>
<keyword evidence="2" id="KW-1185">Reference proteome</keyword>
<name>A0ABN7PG86_TIMPD</name>